<organism evidence="1 2">
    <name type="scientific">Prunus armeniaca</name>
    <name type="common">Apricot</name>
    <name type="synonym">Armeniaca vulgaris</name>
    <dbReference type="NCBI Taxonomy" id="36596"/>
    <lineage>
        <taxon>Eukaryota</taxon>
        <taxon>Viridiplantae</taxon>
        <taxon>Streptophyta</taxon>
        <taxon>Embryophyta</taxon>
        <taxon>Tracheophyta</taxon>
        <taxon>Spermatophyta</taxon>
        <taxon>Magnoliopsida</taxon>
        <taxon>eudicotyledons</taxon>
        <taxon>Gunneridae</taxon>
        <taxon>Pentapetalae</taxon>
        <taxon>rosids</taxon>
        <taxon>fabids</taxon>
        <taxon>Rosales</taxon>
        <taxon>Rosaceae</taxon>
        <taxon>Amygdaloideae</taxon>
        <taxon>Amygdaleae</taxon>
        <taxon>Prunus</taxon>
    </lineage>
</organism>
<protein>
    <submittedName>
        <fullName evidence="1">Uncharacterized protein</fullName>
    </submittedName>
</protein>
<dbReference type="Proteomes" id="UP000507222">
    <property type="component" value="Unassembled WGS sequence"/>
</dbReference>
<evidence type="ECO:0000313" key="2">
    <source>
        <dbReference type="Proteomes" id="UP000507222"/>
    </source>
</evidence>
<sequence>MNYNDYYSYGSNSQSISQYYGQYSFTHQGGPNNQYGSSSQFGGQYGGHNYVGGFGDQYSGHNYIGEYDVMNQNGSNDQNGFGGQTNQGAYIGQYNSTYQYGSSSQFNGQHGGNNNHGQNNIIYQNYANGQHGYNGQYNQVAGGQNNSVNIYNQPSYGLHQANQIFGCNDQNNINIGEMPYVDRMDKEHQNFIKEISEVKDMMDEFHASNELLFQGLREVTSRLVVEEQALSHNLKSQPQQENHQVTTIRSLILPTYVEENEVGRQYIKENDVDDPT</sequence>
<dbReference type="AlphaFoldDB" id="A0A6J5UBN6"/>
<dbReference type="EMBL" id="CAEKDK010000003">
    <property type="protein sequence ID" value="CAB4273749.1"/>
    <property type="molecule type" value="Genomic_DNA"/>
</dbReference>
<proteinExistence type="predicted"/>
<name>A0A6J5UBN6_PRUAR</name>
<evidence type="ECO:0000313" key="1">
    <source>
        <dbReference type="EMBL" id="CAB4273749.1"/>
    </source>
</evidence>
<accession>A0A6J5UBN6</accession>
<reference evidence="1 2" key="1">
    <citation type="submission" date="2020-05" db="EMBL/GenBank/DDBJ databases">
        <authorList>
            <person name="Campoy J."/>
            <person name="Schneeberger K."/>
            <person name="Spophaly S."/>
        </authorList>
    </citation>
    <scope>NUCLEOTIDE SEQUENCE [LARGE SCALE GENOMIC DNA]</scope>
    <source>
        <strain evidence="1">PruArmRojPasFocal</strain>
    </source>
</reference>
<gene>
    <name evidence="1" type="ORF">CURHAP_LOCUS21894</name>
</gene>